<name>C6LJ99_9FIRM</name>
<dbReference type="PANTHER" id="PTHR43576:SF3">
    <property type="entry name" value="ALPHA-L-ARABINOFURANOSIDASE C"/>
    <property type="match status" value="1"/>
</dbReference>
<dbReference type="Gene3D" id="2.60.40.1180">
    <property type="entry name" value="Golgi alpha-mannosidase II"/>
    <property type="match status" value="1"/>
</dbReference>
<keyword evidence="11" id="KW-1185">Reference proteome</keyword>
<dbReference type="GO" id="GO:0046556">
    <property type="term" value="F:alpha-L-arabinofuranosidase activity"/>
    <property type="evidence" value="ECO:0007669"/>
    <property type="project" value="UniProtKB-EC"/>
</dbReference>
<comment type="similarity">
    <text evidence="3">Belongs to the glycosyl hydrolase 51 family.</text>
</comment>
<evidence type="ECO:0000313" key="10">
    <source>
        <dbReference type="EMBL" id="EET59213.1"/>
    </source>
</evidence>
<dbReference type="OrthoDB" id="9758333at2"/>
<dbReference type="GO" id="GO:0000272">
    <property type="term" value="P:polysaccharide catabolic process"/>
    <property type="evidence" value="ECO:0007669"/>
    <property type="project" value="TreeGrafter"/>
</dbReference>
<dbReference type="EMBL" id="ACCL02000020">
    <property type="protein sequence ID" value="EET59213.1"/>
    <property type="molecule type" value="Genomic_DNA"/>
</dbReference>
<protein>
    <recommendedName>
        <fullName evidence="5">non-reducing end alpha-L-arabinofuranosidase</fullName>
        <ecNumber evidence="5">3.2.1.55</ecNumber>
    </recommendedName>
</protein>
<comment type="caution">
    <text evidence="10">The sequence shown here is derived from an EMBL/GenBank/DDBJ whole genome shotgun (WGS) entry which is preliminary data.</text>
</comment>
<evidence type="ECO:0000256" key="1">
    <source>
        <dbReference type="ARBA" id="ARBA00001462"/>
    </source>
</evidence>
<dbReference type="eggNOG" id="COG3534">
    <property type="taxonomic scope" value="Bacteria"/>
</dbReference>
<dbReference type="Pfam" id="PF22848">
    <property type="entry name" value="ASD1_dom"/>
    <property type="match status" value="1"/>
</dbReference>
<feature type="domain" description="Alpha-L-arabinofuranosidase C-terminal" evidence="9">
    <location>
        <begin position="317"/>
        <end position="501"/>
    </location>
</feature>
<evidence type="ECO:0000256" key="5">
    <source>
        <dbReference type="ARBA" id="ARBA00012670"/>
    </source>
</evidence>
<dbReference type="EC" id="3.2.1.55" evidence="5"/>
<dbReference type="GO" id="GO:0046373">
    <property type="term" value="P:L-arabinose metabolic process"/>
    <property type="evidence" value="ECO:0007669"/>
    <property type="project" value="InterPro"/>
</dbReference>
<organism evidence="10 11">
    <name type="scientific">Marvinbryantia formatexigens DSM 14469</name>
    <dbReference type="NCBI Taxonomy" id="478749"/>
    <lineage>
        <taxon>Bacteria</taxon>
        <taxon>Bacillati</taxon>
        <taxon>Bacillota</taxon>
        <taxon>Clostridia</taxon>
        <taxon>Lachnospirales</taxon>
        <taxon>Lachnospiraceae</taxon>
        <taxon>Marvinbryantia</taxon>
    </lineage>
</organism>
<evidence type="ECO:0000259" key="9">
    <source>
        <dbReference type="SMART" id="SM00813"/>
    </source>
</evidence>
<reference evidence="10" key="1">
    <citation type="submission" date="2009-07" db="EMBL/GenBank/DDBJ databases">
        <authorList>
            <person name="Weinstock G."/>
            <person name="Sodergren E."/>
            <person name="Clifton S."/>
            <person name="Fulton L."/>
            <person name="Fulton B."/>
            <person name="Courtney L."/>
            <person name="Fronick C."/>
            <person name="Harrison M."/>
            <person name="Strong C."/>
            <person name="Farmer C."/>
            <person name="Delahaunty K."/>
            <person name="Markovic C."/>
            <person name="Hall O."/>
            <person name="Minx P."/>
            <person name="Tomlinson C."/>
            <person name="Mitreva M."/>
            <person name="Nelson J."/>
            <person name="Hou S."/>
            <person name="Wollam A."/>
            <person name="Pepin K.H."/>
            <person name="Johnson M."/>
            <person name="Bhonagiri V."/>
            <person name="Nash W.E."/>
            <person name="Warren W."/>
            <person name="Chinwalla A."/>
            <person name="Mardis E.R."/>
            <person name="Wilson R.K."/>
        </authorList>
    </citation>
    <scope>NUCLEOTIDE SEQUENCE [LARGE SCALE GENOMIC DNA]</scope>
    <source>
        <strain evidence="10">DSM 14469</strain>
    </source>
</reference>
<evidence type="ECO:0000256" key="3">
    <source>
        <dbReference type="ARBA" id="ARBA00007186"/>
    </source>
</evidence>
<sequence length="510" mass="57836">MRAEVFVNPDRVISEVSAGIFGSFIENLGACIYGGVYDPGSPAADEDGFRMDVIETAKKMGVTSVRFPGGCYAPYYHFEDGIGPKKQRPKTRYRTHYDNPDNSFGTDEYIKWCRKIGAEPFICINMGTGTPEEARNWVEYCNGSVGSRYADQRWENGHKEPHGVRLWGIGNEVGGNWELGYFDHAGDYVRRAREFAMAMKEADPSIKLIGCGAHFPVLDGIYDAPTGYFPNPSDNWNREVLDRMFEYLDYIDLHHYIGHDYKDDIMQTWEKMGTEKVHYYLNEQMQILEDAYRIMREDIRLIRHKHGNMKPIGIALDEYNSWYRADENICCNYTAADGLLAAAYFNIFIRNADVAVLCNMAQLVNVLPAVIVEPGGGRSFRTAVSYVQELFLPNKGLEAVDIWVQSPTWEGAYYKEVPYLDASCSYDREKKRLVLNLVNRHIKEDVTVSFGIKGKTVGAISGKFFGNTEPDTENDLEHPNRLSLKEFRCTEPSGIVIPPLSAAVLNVELI</sequence>
<evidence type="ECO:0000256" key="8">
    <source>
        <dbReference type="ARBA" id="ARBA00023295"/>
    </source>
</evidence>
<keyword evidence="6" id="KW-0378">Hydrolase</keyword>
<dbReference type="Gene3D" id="3.20.20.80">
    <property type="entry name" value="Glycosidases"/>
    <property type="match status" value="1"/>
</dbReference>
<dbReference type="Pfam" id="PF06964">
    <property type="entry name" value="Alpha-L-AF_C"/>
    <property type="match status" value="1"/>
</dbReference>
<dbReference type="SUPFAM" id="SSF51011">
    <property type="entry name" value="Glycosyl hydrolase domain"/>
    <property type="match status" value="1"/>
</dbReference>
<dbReference type="InterPro" id="IPR010720">
    <property type="entry name" value="Alpha-L-AF_C"/>
</dbReference>
<keyword evidence="8" id="KW-0326">Glycosidase</keyword>
<dbReference type="AlphaFoldDB" id="C6LJ99"/>
<gene>
    <name evidence="10" type="ORF">BRYFOR_08734</name>
</gene>
<accession>C6LJ99</accession>
<comment type="catalytic activity">
    <reaction evidence="1">
        <text>Hydrolysis of terminal non-reducing alpha-L-arabinofuranoside residues in alpha-L-arabinosides.</text>
        <dbReference type="EC" id="3.2.1.55"/>
    </reaction>
</comment>
<evidence type="ECO:0000313" key="11">
    <source>
        <dbReference type="Proteomes" id="UP000005561"/>
    </source>
</evidence>
<evidence type="ECO:0000256" key="2">
    <source>
        <dbReference type="ARBA" id="ARBA00004881"/>
    </source>
</evidence>
<dbReference type="InterPro" id="IPR055235">
    <property type="entry name" value="ASD1_cat"/>
</dbReference>
<dbReference type="PANTHER" id="PTHR43576">
    <property type="entry name" value="ALPHA-L-ARABINOFURANOSIDASE C-RELATED"/>
    <property type="match status" value="1"/>
</dbReference>
<proteinExistence type="inferred from homology"/>
<keyword evidence="7" id="KW-0119">Carbohydrate metabolism</keyword>
<evidence type="ECO:0000256" key="7">
    <source>
        <dbReference type="ARBA" id="ARBA00023277"/>
    </source>
</evidence>
<dbReference type="InterPro" id="IPR013780">
    <property type="entry name" value="Glyco_hydro_b"/>
</dbReference>
<dbReference type="STRING" id="168384.SAMN05660368_03220"/>
<comment type="pathway">
    <text evidence="2">Glycan metabolism.</text>
</comment>
<dbReference type="SMART" id="SM00813">
    <property type="entry name" value="Alpha-L-AF_C"/>
    <property type="match status" value="1"/>
</dbReference>
<evidence type="ECO:0000256" key="4">
    <source>
        <dbReference type="ARBA" id="ARBA00011165"/>
    </source>
</evidence>
<dbReference type="RefSeq" id="WP_006863498.1">
    <property type="nucleotide sequence ID" value="NZ_ACCL02000020.1"/>
</dbReference>
<dbReference type="SUPFAM" id="SSF51445">
    <property type="entry name" value="(Trans)glycosidases"/>
    <property type="match status" value="1"/>
</dbReference>
<comment type="subunit">
    <text evidence="4">Homohexamer; trimer of dimers.</text>
</comment>
<dbReference type="InterPro" id="IPR017853">
    <property type="entry name" value="GH"/>
</dbReference>
<evidence type="ECO:0000256" key="6">
    <source>
        <dbReference type="ARBA" id="ARBA00022801"/>
    </source>
</evidence>
<dbReference type="Proteomes" id="UP000005561">
    <property type="component" value="Unassembled WGS sequence"/>
</dbReference>